<feature type="coiled-coil region" evidence="1">
    <location>
        <begin position="229"/>
        <end position="256"/>
    </location>
</feature>
<feature type="coiled-coil region" evidence="1">
    <location>
        <begin position="289"/>
        <end position="330"/>
    </location>
</feature>
<dbReference type="InterPro" id="IPR013496">
    <property type="entry name" value="CHP02680"/>
</dbReference>
<sequence>MEDNRWIINKAGLLNFWYYDEEEFDFSDGKLLLRGSNGSGKSVTMQSFIPLLLDGNKSPERLDPFGSKARKIENYLLGDEDSGKDESIGYIYMEFKKRKTENYMTIGMGFKASRGKALKSWGFVINDGRRIGQDIFLYKKSGGKLPLTAKELQNRIDSGGQVVESQHGYMKLVNNYLFGYDNIDDYDELIKLLVQLRTPKLSKDFKPTVSYEIMENSLQQLSEDDLRPMSEAIENMDNIKSRLEEMKESRKAVNKIKSAFDKYNRFFILDKAKLYIKYNKQFQGIKSEKVNCEKEKERARGAHETAEEELKNLDMEKNILEDKKRELDKHDSIKIREKIEKLKQYIETLSVQKTQKNEVHEKKRRDEITLNNNIKKLEEEKDIKQEKIEDILVEMDEISREIYFDEQSFFKDELESNLNKKYSFNYVENNLEKYIKDIEKALEALKKERIKNIEYDRALEELEKSKHYREEKLKTLEETKNLLMEIKEEYIEKLYEWRKNSVEFKFSEEGIVSAARAVNNFDYLSSFDDIITLVRNEYNNFEKELGGMKYKIEIEEENRKKLLKEKNQEMEMWKNKKDPEPEREEKVIENRKKLQEMNIPFVPLYKAVDFKEDVPDEIRGRLEESLMDMGILDALIIPKKYEDKVLSFNLNTAADKYIFPRNKNEKNNILKFLKAENIDLDGLGCEEVKNVLQSIWVDENKSGTCVNEKGQYSIGIIKGNVTQFYMPKFIGASARNKYREDMINKLLDEIKEIEAHILVCKDDINNIDLRLKVLQQEFNSIPSNKDLSEALHQLKDADFNYEKACEDIENKNSIERKIYGELKTVKEKVYELTYKLNIKTNVENYEEALEASQDYRQNLFKLEKIHGEFLQALEKIKIFRDNLEDVLQDIDNIIYDLSSIERELKESSITMENSRQQLELSDYESVKNQVEQCIRLLGEIPKKIKDTARKSEREKSIYEQQNIKITEISGEIERLEKISGIYEKAFMEELSLGYISKNKDTKSLEMAVSIVREILVGEKNLRVREDYGNLLFQKFQENNQYLREYTVRTEYIFSEALDDADEDLNIANATRKRVDIMAKVRGKDVSFYKLVDFIEEGISENEKLLQEGDRQLFEDILVNNISKKIRARIFHSEKWVKKMNELMESMNTSSGLSFSLRWSSKRAETEQQLDTRELVELLKQDGNLLKPSDLNKLSEHFRSKISEARRMLEDKGQSQTFHSIMREILDYRKWFEFKLYYVKKGSSKKELTNNAFYQFSGGEKAMAMYVPLFSAVYAKYEGARGDSPRIISLDEAFAGVDERNIRDMFRLLNELDLNYIINSQILWGDYDTVPSLSICELLRPDNVEYVTVMRYRWNGRVKELVM</sequence>
<dbReference type="SUPFAM" id="SSF52540">
    <property type="entry name" value="P-loop containing nucleoside triphosphate hydrolases"/>
    <property type="match status" value="1"/>
</dbReference>
<accession>A0A1L5F3P7</accession>
<evidence type="ECO:0000313" key="4">
    <source>
        <dbReference type="Proteomes" id="UP000184604"/>
    </source>
</evidence>
<dbReference type="OrthoDB" id="9776649at2"/>
<feature type="coiled-coil region" evidence="1">
    <location>
        <begin position="428"/>
        <end position="493"/>
    </location>
</feature>
<dbReference type="InterPro" id="IPR038729">
    <property type="entry name" value="Rad50/SbcC_AAA"/>
</dbReference>
<keyword evidence="1" id="KW-0175">Coiled coil</keyword>
<dbReference type="Pfam" id="PF13558">
    <property type="entry name" value="SbcC_Walker_B"/>
    <property type="match status" value="1"/>
</dbReference>
<dbReference type="NCBIfam" id="TIGR02680">
    <property type="entry name" value="TIGR02680 family protein"/>
    <property type="match status" value="1"/>
</dbReference>
<feature type="domain" description="Rad50/SbcC-type AAA" evidence="2">
    <location>
        <begin position="15"/>
        <end position="263"/>
    </location>
</feature>
<name>A0A1L5F3P7_CLOKL</name>
<reference evidence="3 4" key="1">
    <citation type="submission" date="2016-12" db="EMBL/GenBank/DDBJ databases">
        <title>Complete genome sequence of Clostridium kluyveri JZZ isolated from the pit mud of a Chinese flavor liquor-making factory.</title>
        <authorList>
            <person name="Wang Y."/>
        </authorList>
    </citation>
    <scope>NUCLEOTIDE SEQUENCE [LARGE SCALE GENOMIC DNA]</scope>
    <source>
        <strain evidence="3 4">JZZ</strain>
    </source>
</reference>
<dbReference type="RefSeq" id="WP_073537329.1">
    <property type="nucleotide sequence ID" value="NZ_CP018335.1"/>
</dbReference>
<organism evidence="3 4">
    <name type="scientific">Clostridium kluyveri</name>
    <dbReference type="NCBI Taxonomy" id="1534"/>
    <lineage>
        <taxon>Bacteria</taxon>
        <taxon>Bacillati</taxon>
        <taxon>Bacillota</taxon>
        <taxon>Clostridia</taxon>
        <taxon>Eubacteriales</taxon>
        <taxon>Clostridiaceae</taxon>
        <taxon>Clostridium</taxon>
    </lineage>
</organism>
<dbReference type="Pfam" id="PF13476">
    <property type="entry name" value="AAA_23"/>
    <property type="match status" value="1"/>
</dbReference>
<dbReference type="EMBL" id="CP018335">
    <property type="protein sequence ID" value="APM37641.1"/>
    <property type="molecule type" value="Genomic_DNA"/>
</dbReference>
<dbReference type="Proteomes" id="UP000184604">
    <property type="component" value="Chromosome"/>
</dbReference>
<feature type="coiled-coil region" evidence="1">
    <location>
        <begin position="360"/>
        <end position="401"/>
    </location>
</feature>
<dbReference type="InterPro" id="IPR027417">
    <property type="entry name" value="P-loop_NTPase"/>
</dbReference>
<evidence type="ECO:0000259" key="2">
    <source>
        <dbReference type="Pfam" id="PF13476"/>
    </source>
</evidence>
<proteinExistence type="predicted"/>
<protein>
    <submittedName>
        <fullName evidence="3">TIGR02680 family protein</fullName>
    </submittedName>
</protein>
<evidence type="ECO:0000256" key="1">
    <source>
        <dbReference type="SAM" id="Coils"/>
    </source>
</evidence>
<evidence type="ECO:0000313" key="3">
    <source>
        <dbReference type="EMBL" id="APM37641.1"/>
    </source>
</evidence>
<gene>
    <name evidence="3" type="ORF">BS101_02170</name>
</gene>
<dbReference type="Gene3D" id="3.40.50.300">
    <property type="entry name" value="P-loop containing nucleotide triphosphate hydrolases"/>
    <property type="match status" value="1"/>
</dbReference>